<organism evidence="2 3">
    <name type="scientific">[Myrmecia] bisecta</name>
    <dbReference type="NCBI Taxonomy" id="41462"/>
    <lineage>
        <taxon>Eukaryota</taxon>
        <taxon>Viridiplantae</taxon>
        <taxon>Chlorophyta</taxon>
        <taxon>core chlorophytes</taxon>
        <taxon>Trebouxiophyceae</taxon>
        <taxon>Trebouxiales</taxon>
        <taxon>Trebouxiaceae</taxon>
        <taxon>Myrmecia</taxon>
    </lineage>
</organism>
<feature type="compositionally biased region" description="Basic residues" evidence="1">
    <location>
        <begin position="490"/>
        <end position="500"/>
    </location>
</feature>
<dbReference type="Proteomes" id="UP001489004">
    <property type="component" value="Unassembled WGS sequence"/>
</dbReference>
<keyword evidence="3" id="KW-1185">Reference proteome</keyword>
<feature type="compositionally biased region" description="Polar residues" evidence="1">
    <location>
        <begin position="349"/>
        <end position="358"/>
    </location>
</feature>
<feature type="compositionally biased region" description="Low complexity" evidence="1">
    <location>
        <begin position="405"/>
        <end position="419"/>
    </location>
</feature>
<comment type="caution">
    <text evidence="2">The sequence shown here is derived from an EMBL/GenBank/DDBJ whole genome shotgun (WGS) entry which is preliminary data.</text>
</comment>
<accession>A0AAW1QRH4</accession>
<dbReference type="InterPro" id="IPR016024">
    <property type="entry name" value="ARM-type_fold"/>
</dbReference>
<reference evidence="2 3" key="1">
    <citation type="journal article" date="2024" name="Nat. Commun.">
        <title>Phylogenomics reveals the evolutionary origins of lichenization in chlorophyte algae.</title>
        <authorList>
            <person name="Puginier C."/>
            <person name="Libourel C."/>
            <person name="Otte J."/>
            <person name="Skaloud P."/>
            <person name="Haon M."/>
            <person name="Grisel S."/>
            <person name="Petersen M."/>
            <person name="Berrin J.G."/>
            <person name="Delaux P.M."/>
            <person name="Dal Grande F."/>
            <person name="Keller J."/>
        </authorList>
    </citation>
    <scope>NUCLEOTIDE SEQUENCE [LARGE SCALE GENOMIC DNA]</scope>
    <source>
        <strain evidence="2 3">SAG 2043</strain>
    </source>
</reference>
<gene>
    <name evidence="2" type="ORF">WJX72_007705</name>
</gene>
<feature type="region of interest" description="Disordered" evidence="1">
    <location>
        <begin position="619"/>
        <end position="638"/>
    </location>
</feature>
<dbReference type="EMBL" id="JALJOR010000002">
    <property type="protein sequence ID" value="KAK9824095.1"/>
    <property type="molecule type" value="Genomic_DNA"/>
</dbReference>
<feature type="region of interest" description="Disordered" evidence="1">
    <location>
        <begin position="343"/>
        <end position="384"/>
    </location>
</feature>
<dbReference type="AlphaFoldDB" id="A0AAW1QRH4"/>
<dbReference type="InterPro" id="IPR011989">
    <property type="entry name" value="ARM-like"/>
</dbReference>
<feature type="region of interest" description="Disordered" evidence="1">
    <location>
        <begin position="218"/>
        <end position="241"/>
    </location>
</feature>
<dbReference type="Gene3D" id="1.25.10.10">
    <property type="entry name" value="Leucine-rich Repeat Variant"/>
    <property type="match status" value="2"/>
</dbReference>
<feature type="region of interest" description="Disordered" evidence="1">
    <location>
        <begin position="396"/>
        <end position="419"/>
    </location>
</feature>
<evidence type="ECO:0000313" key="3">
    <source>
        <dbReference type="Proteomes" id="UP001489004"/>
    </source>
</evidence>
<evidence type="ECO:0000256" key="1">
    <source>
        <dbReference type="SAM" id="MobiDB-lite"/>
    </source>
</evidence>
<proteinExistence type="predicted"/>
<protein>
    <submittedName>
        <fullName evidence="2">Uncharacterized protein</fullName>
    </submittedName>
</protein>
<feature type="compositionally biased region" description="Low complexity" evidence="1">
    <location>
        <begin position="621"/>
        <end position="638"/>
    </location>
</feature>
<feature type="region of interest" description="Disordered" evidence="1">
    <location>
        <begin position="479"/>
        <end position="501"/>
    </location>
</feature>
<dbReference type="SUPFAM" id="SSF48371">
    <property type="entry name" value="ARM repeat"/>
    <property type="match status" value="1"/>
</dbReference>
<name>A0AAW1QRH4_9CHLO</name>
<sequence>MSGKAKGKGKSKEPKGPKPAWISDELWLLSNNLPALIDNFRGASDKSAADKTGAAPSISKAQAGLFLWQQLFANDKATQAKRAEALKLECLEVAVRNLASGVTVDMTPSAGIINALSQTDVARDSLLFCKPPALPLLLDAVGKGSPSLAAAALGVLRTLAQAADSRPRIVKAMRDWDWAPLAAAINMEHGMPLCGGRLAAADAVMVLHGVMCAPATPGPADAKAKKGGKKEAAATAATGAPGRAPDALHRNLLDAGCLSALIKVCMHQDSTPQVKAAAATVILEVISRGMPDSIDVFLSNRGVDAMVAVLADSRIGLAARANAAACLRLFIISGRLAGEAGDQAAARTAETSTSQPQPLGSKPPAPVPQLALPTPVGAGTPSLSTLSIRDRLGSTARPRTAGLGASPMASPSPAAAFSASWWDPEQAEDGDRIVLEAILQDDERKEQAMARVQLVAASGAIPWLVGMCVGPDGPLPVPSGDAASPAAPKAKAKKGKKKKAGKLEEGMAEAQAFAAGCLRLMSLSDATKRDIMQLGGVRYLAPLLDSRNNHARWNARQTLLNLAMLPEHVPTMTQYKVPNYIHGANLPRNEWGRPFTAPASLGRQVSRLGLGAPIALGRGGRTAATAPANTGNLTSGLG</sequence>
<evidence type="ECO:0000313" key="2">
    <source>
        <dbReference type="EMBL" id="KAK9824095.1"/>
    </source>
</evidence>